<dbReference type="PANTHER" id="PTHR42998">
    <property type="entry name" value="TYPE I RESTRICTION ENZYME HINDVIIP M PROTEIN-RELATED"/>
    <property type="match status" value="1"/>
</dbReference>
<organism evidence="4 5">
    <name type="scientific">Pseudoduganella armeniaca</name>
    <dbReference type="NCBI Taxonomy" id="2072590"/>
    <lineage>
        <taxon>Bacteria</taxon>
        <taxon>Pseudomonadati</taxon>
        <taxon>Pseudomonadota</taxon>
        <taxon>Betaproteobacteria</taxon>
        <taxon>Burkholderiales</taxon>
        <taxon>Oxalobacteraceae</taxon>
        <taxon>Telluria group</taxon>
        <taxon>Pseudoduganella</taxon>
    </lineage>
</organism>
<dbReference type="PRINTS" id="PR00507">
    <property type="entry name" value="N12N6MTFRASE"/>
</dbReference>
<evidence type="ECO:0000313" key="5">
    <source>
        <dbReference type="Proteomes" id="UP000240505"/>
    </source>
</evidence>
<sequence>MMLAPQRALARPSANADTWGRYYTLPSVSDALVGAIQVANPELIVELGVGQGAISSVAAKRWKNAKLVTVDRDFGALPIMSGRSRRAHEHFVYDALETELPSKIGVPLGSADIALCNPPYVRPRWRAAYGTILEEAGLAGSLDSVHDAGADLLFIAQNLRLLRQSGKLGLILPDGLLTGEKYARVRATLLREHRIDEVIQLPRTAFAKADAQTHLMVLTKSAGSTKNIKLRQLSTAGFLSQPLVIDADVGKLRLDYSYHAAGAGDAQVIQDGNKPLSYFALALKRGSFNSAQLGMLPVPIFHLSDFPEATRIQLGVVPRKFIRSAKTLASLPLHANIACDGDILLARIGRNLHTKICVVQGGACLISDCIYALRVLPQYRNNVLSFLNSEAGRVALQSAAHGVGARFLSRANLLNVTLPNIAL</sequence>
<dbReference type="PROSITE" id="PS00092">
    <property type="entry name" value="N6_MTASE"/>
    <property type="match status" value="1"/>
</dbReference>
<accession>A0A2R4CG93</accession>
<dbReference type="SUPFAM" id="SSF53335">
    <property type="entry name" value="S-adenosyl-L-methionine-dependent methyltransferases"/>
    <property type="match status" value="1"/>
</dbReference>
<dbReference type="GO" id="GO:0003677">
    <property type="term" value="F:DNA binding"/>
    <property type="evidence" value="ECO:0007669"/>
    <property type="project" value="InterPro"/>
</dbReference>
<evidence type="ECO:0000256" key="1">
    <source>
        <dbReference type="ARBA" id="ARBA00006594"/>
    </source>
</evidence>
<keyword evidence="2" id="KW-0680">Restriction system</keyword>
<dbReference type="InterPro" id="IPR002052">
    <property type="entry name" value="DNA_methylase_N6_adenine_CS"/>
</dbReference>
<dbReference type="AlphaFoldDB" id="A0A2R4CG93"/>
<feature type="domain" description="DNA methylase adenine-specific" evidence="3">
    <location>
        <begin position="109"/>
        <end position="225"/>
    </location>
</feature>
<name>A0A2R4CG93_9BURK</name>
<evidence type="ECO:0000313" key="4">
    <source>
        <dbReference type="EMBL" id="AVR98649.1"/>
    </source>
</evidence>
<keyword evidence="5" id="KW-1185">Reference proteome</keyword>
<dbReference type="Pfam" id="PF02384">
    <property type="entry name" value="N6_Mtase"/>
    <property type="match status" value="1"/>
</dbReference>
<dbReference type="RefSeq" id="WP_107143982.1">
    <property type="nucleotide sequence ID" value="NZ_CP028324.1"/>
</dbReference>
<dbReference type="PANTHER" id="PTHR42998:SF1">
    <property type="entry name" value="TYPE I RESTRICTION ENZYME HINDI METHYLASE SUBUNIT"/>
    <property type="match status" value="1"/>
</dbReference>
<dbReference type="InterPro" id="IPR003356">
    <property type="entry name" value="DNA_methylase_A-5"/>
</dbReference>
<protein>
    <recommendedName>
        <fullName evidence="3">DNA methylase adenine-specific domain-containing protein</fullName>
    </recommendedName>
</protein>
<dbReference type="InterPro" id="IPR052916">
    <property type="entry name" value="Type-I_RE_MTase_Subunit"/>
</dbReference>
<evidence type="ECO:0000256" key="2">
    <source>
        <dbReference type="ARBA" id="ARBA00022747"/>
    </source>
</evidence>
<dbReference type="EMBL" id="CP028324">
    <property type="protein sequence ID" value="AVR98649.1"/>
    <property type="molecule type" value="Genomic_DNA"/>
</dbReference>
<dbReference type="REBASE" id="247433">
    <property type="entry name" value="M.MspZMN3ORF25705P"/>
</dbReference>
<dbReference type="Gene3D" id="3.40.50.150">
    <property type="entry name" value="Vaccinia Virus protein VP39"/>
    <property type="match status" value="1"/>
</dbReference>
<dbReference type="GO" id="GO:0009307">
    <property type="term" value="P:DNA restriction-modification system"/>
    <property type="evidence" value="ECO:0007669"/>
    <property type="project" value="UniProtKB-KW"/>
</dbReference>
<reference evidence="4 5" key="1">
    <citation type="submission" date="2018-03" db="EMBL/GenBank/DDBJ databases">
        <title>Massilia armeniaca sp. nov., isolated from desert soil.</title>
        <authorList>
            <person name="Huang H."/>
            <person name="Ren M."/>
        </authorList>
    </citation>
    <scope>NUCLEOTIDE SEQUENCE [LARGE SCALE GENOMIC DNA]</scope>
    <source>
        <strain evidence="4 5">ZMN-3</strain>
    </source>
</reference>
<dbReference type="KEGG" id="masz:C9I28_25705"/>
<comment type="similarity">
    <text evidence="1">Belongs to the N(4)/N(6)-methyltransferase family.</text>
</comment>
<gene>
    <name evidence="4" type="ORF">C9I28_25705</name>
</gene>
<dbReference type="Proteomes" id="UP000240505">
    <property type="component" value="Chromosome"/>
</dbReference>
<evidence type="ECO:0000259" key="3">
    <source>
        <dbReference type="Pfam" id="PF02384"/>
    </source>
</evidence>
<dbReference type="InterPro" id="IPR029063">
    <property type="entry name" value="SAM-dependent_MTases_sf"/>
</dbReference>
<proteinExistence type="inferred from homology"/>
<dbReference type="GO" id="GO:0032259">
    <property type="term" value="P:methylation"/>
    <property type="evidence" value="ECO:0007669"/>
    <property type="project" value="InterPro"/>
</dbReference>
<dbReference type="GO" id="GO:0008170">
    <property type="term" value="F:N-methyltransferase activity"/>
    <property type="evidence" value="ECO:0007669"/>
    <property type="project" value="InterPro"/>
</dbReference>
<dbReference type="OrthoDB" id="9784823at2"/>